<accession>A0A843VA33</accession>
<dbReference type="Proteomes" id="UP000652761">
    <property type="component" value="Unassembled WGS sequence"/>
</dbReference>
<reference evidence="1" key="1">
    <citation type="submission" date="2017-07" db="EMBL/GenBank/DDBJ databases">
        <title>Taro Niue Genome Assembly and Annotation.</title>
        <authorList>
            <person name="Atibalentja N."/>
            <person name="Keating K."/>
            <person name="Fields C.J."/>
        </authorList>
    </citation>
    <scope>NUCLEOTIDE SEQUENCE</scope>
    <source>
        <strain evidence="1">Niue_2</strain>
        <tissue evidence="1">Leaf</tissue>
    </source>
</reference>
<protein>
    <submittedName>
        <fullName evidence="1">Uncharacterized protein</fullName>
    </submittedName>
</protein>
<sequence>MKHIELALRTLRPSHHRSQLLPEGGYLRIWHTSTRGGTREVGALHNCLLCVLYMKVGQSMPSIWLHTVDVVVFLLMRASRGVRSRLSSRPRHLRVLYFPPLPPVDYGVFMQGLVQAMQTQAHTQAALQAQMEAQVGIIKIKSSCLI</sequence>
<comment type="caution">
    <text evidence="1">The sequence shown here is derived from an EMBL/GenBank/DDBJ whole genome shotgun (WGS) entry which is preliminary data.</text>
</comment>
<name>A0A843VA33_COLES</name>
<evidence type="ECO:0000313" key="1">
    <source>
        <dbReference type="EMBL" id="MQL92775.1"/>
    </source>
</evidence>
<gene>
    <name evidence="1" type="ORF">Taro_025410</name>
</gene>
<proteinExistence type="predicted"/>
<keyword evidence="2" id="KW-1185">Reference proteome</keyword>
<dbReference type="EMBL" id="NMUH01001485">
    <property type="protein sequence ID" value="MQL92775.1"/>
    <property type="molecule type" value="Genomic_DNA"/>
</dbReference>
<dbReference type="AlphaFoldDB" id="A0A843VA33"/>
<organism evidence="1 2">
    <name type="scientific">Colocasia esculenta</name>
    <name type="common">Wild taro</name>
    <name type="synonym">Arum esculentum</name>
    <dbReference type="NCBI Taxonomy" id="4460"/>
    <lineage>
        <taxon>Eukaryota</taxon>
        <taxon>Viridiplantae</taxon>
        <taxon>Streptophyta</taxon>
        <taxon>Embryophyta</taxon>
        <taxon>Tracheophyta</taxon>
        <taxon>Spermatophyta</taxon>
        <taxon>Magnoliopsida</taxon>
        <taxon>Liliopsida</taxon>
        <taxon>Araceae</taxon>
        <taxon>Aroideae</taxon>
        <taxon>Colocasieae</taxon>
        <taxon>Colocasia</taxon>
    </lineage>
</organism>
<evidence type="ECO:0000313" key="2">
    <source>
        <dbReference type="Proteomes" id="UP000652761"/>
    </source>
</evidence>